<evidence type="ECO:0000256" key="1">
    <source>
        <dbReference type="PROSITE-ProRule" id="PRU00221"/>
    </source>
</evidence>
<dbReference type="InterPro" id="IPR001680">
    <property type="entry name" value="WD40_rpt"/>
</dbReference>
<reference evidence="2" key="1">
    <citation type="submission" date="2022-08" db="EMBL/GenBank/DDBJ databases">
        <authorList>
            <person name="Gutierrez-Valencia J."/>
        </authorList>
    </citation>
    <scope>NUCLEOTIDE SEQUENCE</scope>
</reference>
<accession>A0AAV0KIN2</accession>
<name>A0AAV0KIN2_9ROSI</name>
<proteinExistence type="predicted"/>
<gene>
    <name evidence="2" type="ORF">LITE_LOCUS18713</name>
</gene>
<dbReference type="InterPro" id="IPR036322">
    <property type="entry name" value="WD40_repeat_dom_sf"/>
</dbReference>
<dbReference type="SUPFAM" id="SSF50978">
    <property type="entry name" value="WD40 repeat-like"/>
    <property type="match status" value="1"/>
</dbReference>
<sequence length="68" mass="7644">MSASLDGTVMMWDVRNVQGYAVIESHEHRMLYTDWLEGYRVVSGGVDAKLRISSSVTLPLKEPKLMST</sequence>
<dbReference type="EMBL" id="CAMGYJ010000005">
    <property type="protein sequence ID" value="CAI0421354.1"/>
    <property type="molecule type" value="Genomic_DNA"/>
</dbReference>
<feature type="repeat" description="WD" evidence="1">
    <location>
        <begin position="1"/>
        <end position="16"/>
    </location>
</feature>
<dbReference type="PROSITE" id="PS50082">
    <property type="entry name" value="WD_REPEATS_2"/>
    <property type="match status" value="1"/>
</dbReference>
<evidence type="ECO:0000313" key="2">
    <source>
        <dbReference type="EMBL" id="CAI0421354.1"/>
    </source>
</evidence>
<comment type="caution">
    <text evidence="2">The sequence shown here is derived from an EMBL/GenBank/DDBJ whole genome shotgun (WGS) entry which is preliminary data.</text>
</comment>
<dbReference type="Proteomes" id="UP001154282">
    <property type="component" value="Unassembled WGS sequence"/>
</dbReference>
<dbReference type="AlphaFoldDB" id="A0AAV0KIN2"/>
<protein>
    <submittedName>
        <fullName evidence="2">Uncharacterized protein</fullName>
    </submittedName>
</protein>
<keyword evidence="3" id="KW-1185">Reference proteome</keyword>
<keyword evidence="1" id="KW-0853">WD repeat</keyword>
<organism evidence="2 3">
    <name type="scientific">Linum tenue</name>
    <dbReference type="NCBI Taxonomy" id="586396"/>
    <lineage>
        <taxon>Eukaryota</taxon>
        <taxon>Viridiplantae</taxon>
        <taxon>Streptophyta</taxon>
        <taxon>Embryophyta</taxon>
        <taxon>Tracheophyta</taxon>
        <taxon>Spermatophyta</taxon>
        <taxon>Magnoliopsida</taxon>
        <taxon>eudicotyledons</taxon>
        <taxon>Gunneridae</taxon>
        <taxon>Pentapetalae</taxon>
        <taxon>rosids</taxon>
        <taxon>fabids</taxon>
        <taxon>Malpighiales</taxon>
        <taxon>Linaceae</taxon>
        <taxon>Linum</taxon>
    </lineage>
</organism>
<dbReference type="Gene3D" id="2.130.10.10">
    <property type="entry name" value="YVTN repeat-like/Quinoprotein amine dehydrogenase"/>
    <property type="match status" value="1"/>
</dbReference>
<dbReference type="InterPro" id="IPR015943">
    <property type="entry name" value="WD40/YVTN_repeat-like_dom_sf"/>
</dbReference>
<evidence type="ECO:0000313" key="3">
    <source>
        <dbReference type="Proteomes" id="UP001154282"/>
    </source>
</evidence>